<comment type="similarity">
    <text evidence="6">Belongs to the methyltransferase superfamily. tRNA (adenine-N(6)-)-methyltransferase family.</text>
</comment>
<evidence type="ECO:0000259" key="7">
    <source>
        <dbReference type="Pfam" id="PF05175"/>
    </source>
</evidence>
<sequence length="250" mass="28668">MNKPFKFKQFTVQQDRCAMKVGTDGVLLGAWASIEHQPQRILDIGAGTGLLALQMAQRSHAETIDALELDNDAYEQCVDNFEASAWADRLFCYHASFGEFLEESMEDQTLLEEPYDLILCNPPFYEAPSEFDHQQKDIPENRKKARFYNSLPFEELLSGVGHLLSETGKFATIIPFKEEQRFVSLARTNSLFPVRVTRVKGKKTTNIKRCLLEFSFKEQQAATDLLVIETDRHQYTADYIGLTKAFYLKM</sequence>
<keyword evidence="2 6" id="KW-0489">Methyltransferase</keyword>
<dbReference type="InterPro" id="IPR029063">
    <property type="entry name" value="SAM-dependent_MTases_sf"/>
</dbReference>
<keyword evidence="1 6" id="KW-0963">Cytoplasm</keyword>
<dbReference type="EMBL" id="LDJX01000003">
    <property type="protein sequence ID" value="KPM32299.1"/>
    <property type="molecule type" value="Genomic_DNA"/>
</dbReference>
<dbReference type="PANTHER" id="PTHR47739:SF1">
    <property type="entry name" value="TRNA1(VAL) (ADENINE(37)-N6)-METHYLTRANSFERASE"/>
    <property type="match status" value="1"/>
</dbReference>
<protein>
    <recommendedName>
        <fullName evidence="6">tRNA1(Val) (adenine(37)-N6)-methyltransferase</fullName>
        <ecNumber evidence="6">2.1.1.223</ecNumber>
    </recommendedName>
    <alternativeName>
        <fullName evidence="6">tRNA m6A37 methyltransferase</fullName>
    </alternativeName>
</protein>
<comment type="caution">
    <text evidence="8">The sequence shown here is derived from an EMBL/GenBank/DDBJ whole genome shotgun (WGS) entry which is preliminary data.</text>
</comment>
<gene>
    <name evidence="8" type="ORF">I595_1949</name>
</gene>
<dbReference type="OrthoDB" id="5383291at2"/>
<evidence type="ECO:0000256" key="3">
    <source>
        <dbReference type="ARBA" id="ARBA00022679"/>
    </source>
</evidence>
<comment type="function">
    <text evidence="6">Specifically methylates the adenine in position 37 of tRNA(1)(Val) (anticodon cmo5UAC).</text>
</comment>
<dbReference type="InterPro" id="IPR007848">
    <property type="entry name" value="Small_mtfrase_dom"/>
</dbReference>
<dbReference type="STRING" id="1300341.I595_1949"/>
<proteinExistence type="inferred from homology"/>
<dbReference type="CDD" id="cd02440">
    <property type="entry name" value="AdoMet_MTases"/>
    <property type="match status" value="1"/>
</dbReference>
<dbReference type="GO" id="GO:0032259">
    <property type="term" value="P:methylation"/>
    <property type="evidence" value="ECO:0007669"/>
    <property type="project" value="UniProtKB-KW"/>
</dbReference>
<evidence type="ECO:0000256" key="5">
    <source>
        <dbReference type="ARBA" id="ARBA00022694"/>
    </source>
</evidence>
<keyword evidence="5 6" id="KW-0819">tRNA processing</keyword>
<dbReference type="InterPro" id="IPR050210">
    <property type="entry name" value="tRNA_Adenine-N(6)_MTase"/>
</dbReference>
<comment type="subcellular location">
    <subcellularLocation>
        <location evidence="6">Cytoplasm</location>
    </subcellularLocation>
</comment>
<evidence type="ECO:0000313" key="9">
    <source>
        <dbReference type="Proteomes" id="UP000050280"/>
    </source>
</evidence>
<dbReference type="SUPFAM" id="SSF53335">
    <property type="entry name" value="S-adenosyl-L-methionine-dependent methyltransferases"/>
    <property type="match status" value="1"/>
</dbReference>
<reference evidence="8 9" key="1">
    <citation type="submission" date="2015-09" db="EMBL/GenBank/DDBJ databases">
        <title>Genome sequence of the marine flavobacterium Croceitalea dokdonensis DOKDO 023 that contains proton- and sodium-pumping rhodopsins.</title>
        <authorList>
            <person name="Kwon S.-K."/>
            <person name="Lee H.K."/>
            <person name="Kwak M.-J."/>
            <person name="Kim J.F."/>
        </authorList>
    </citation>
    <scope>NUCLEOTIDE SEQUENCE [LARGE SCALE GENOMIC DNA]</scope>
    <source>
        <strain evidence="8 9">DOKDO 023</strain>
    </source>
</reference>
<dbReference type="Pfam" id="PF05175">
    <property type="entry name" value="MTS"/>
    <property type="match status" value="1"/>
</dbReference>
<dbReference type="Gene3D" id="3.40.50.150">
    <property type="entry name" value="Vaccinia Virus protein VP39"/>
    <property type="match status" value="1"/>
</dbReference>
<dbReference type="InterPro" id="IPR022882">
    <property type="entry name" value="tRNA_adenine-N6_MeTrfase"/>
</dbReference>
<dbReference type="PATRIC" id="fig|1300341.3.peg.2135"/>
<dbReference type="Proteomes" id="UP000050280">
    <property type="component" value="Unassembled WGS sequence"/>
</dbReference>
<dbReference type="GO" id="GO:0005737">
    <property type="term" value="C:cytoplasm"/>
    <property type="evidence" value="ECO:0007669"/>
    <property type="project" value="UniProtKB-SubCell"/>
</dbReference>
<comment type="catalytic activity">
    <reaction evidence="6">
        <text>adenosine(37) in tRNA1(Val) + S-adenosyl-L-methionine = N(6)-methyladenosine(37) in tRNA1(Val) + S-adenosyl-L-homocysteine + H(+)</text>
        <dbReference type="Rhea" id="RHEA:43160"/>
        <dbReference type="Rhea" id="RHEA-COMP:10369"/>
        <dbReference type="Rhea" id="RHEA-COMP:10370"/>
        <dbReference type="ChEBI" id="CHEBI:15378"/>
        <dbReference type="ChEBI" id="CHEBI:57856"/>
        <dbReference type="ChEBI" id="CHEBI:59789"/>
        <dbReference type="ChEBI" id="CHEBI:74411"/>
        <dbReference type="ChEBI" id="CHEBI:74449"/>
        <dbReference type="EC" id="2.1.1.223"/>
    </reaction>
</comment>
<accession>A0A0P7AWD5</accession>
<keyword evidence="9" id="KW-1185">Reference proteome</keyword>
<evidence type="ECO:0000313" key="8">
    <source>
        <dbReference type="EMBL" id="KPM32299.1"/>
    </source>
</evidence>
<dbReference type="GO" id="GO:0003676">
    <property type="term" value="F:nucleic acid binding"/>
    <property type="evidence" value="ECO:0007669"/>
    <property type="project" value="InterPro"/>
</dbReference>
<name>A0A0P7AWD5_9FLAO</name>
<evidence type="ECO:0000256" key="2">
    <source>
        <dbReference type="ARBA" id="ARBA00022603"/>
    </source>
</evidence>
<feature type="domain" description="Methyltransferase small" evidence="7">
    <location>
        <begin position="37"/>
        <end position="128"/>
    </location>
</feature>
<dbReference type="PANTHER" id="PTHR47739">
    <property type="entry name" value="TRNA1(VAL) (ADENINE(37)-N6)-METHYLTRANSFERASE"/>
    <property type="match status" value="1"/>
</dbReference>
<dbReference type="RefSeq" id="WP_054559051.1">
    <property type="nucleotide sequence ID" value="NZ_LDJX01000003.1"/>
</dbReference>
<evidence type="ECO:0000256" key="1">
    <source>
        <dbReference type="ARBA" id="ARBA00022490"/>
    </source>
</evidence>
<organism evidence="8 9">
    <name type="scientific">Croceitalea dokdonensis DOKDO 023</name>
    <dbReference type="NCBI Taxonomy" id="1300341"/>
    <lineage>
        <taxon>Bacteria</taxon>
        <taxon>Pseudomonadati</taxon>
        <taxon>Bacteroidota</taxon>
        <taxon>Flavobacteriia</taxon>
        <taxon>Flavobacteriales</taxon>
        <taxon>Flavobacteriaceae</taxon>
        <taxon>Croceitalea</taxon>
    </lineage>
</organism>
<dbReference type="GO" id="GO:0016430">
    <property type="term" value="F:tRNA (adenine-N6)-methyltransferase activity"/>
    <property type="evidence" value="ECO:0007669"/>
    <property type="project" value="UniProtKB-UniRule"/>
</dbReference>
<evidence type="ECO:0000256" key="4">
    <source>
        <dbReference type="ARBA" id="ARBA00022691"/>
    </source>
</evidence>
<dbReference type="EC" id="2.1.1.223" evidence="6"/>
<dbReference type="InterPro" id="IPR002052">
    <property type="entry name" value="DNA_methylase_N6_adenine_CS"/>
</dbReference>
<keyword evidence="3 6" id="KW-0808">Transferase</keyword>
<evidence type="ECO:0000256" key="6">
    <source>
        <dbReference type="HAMAP-Rule" id="MF_01872"/>
    </source>
</evidence>
<dbReference type="GO" id="GO:0008033">
    <property type="term" value="P:tRNA processing"/>
    <property type="evidence" value="ECO:0007669"/>
    <property type="project" value="UniProtKB-UniRule"/>
</dbReference>
<dbReference type="HAMAP" id="MF_01872">
    <property type="entry name" value="tRNA_methyltr_YfiC"/>
    <property type="match status" value="1"/>
</dbReference>
<dbReference type="PROSITE" id="PS00092">
    <property type="entry name" value="N6_MTASE"/>
    <property type="match status" value="1"/>
</dbReference>
<dbReference type="AlphaFoldDB" id="A0A0P7AWD5"/>
<keyword evidence="4 6" id="KW-0949">S-adenosyl-L-methionine</keyword>